<comment type="caution">
    <text evidence="2">The sequence shown here is derived from an EMBL/GenBank/DDBJ whole genome shotgun (WGS) entry which is preliminary data.</text>
</comment>
<evidence type="ECO:0000313" key="2">
    <source>
        <dbReference type="EMBL" id="GBN92977.1"/>
    </source>
</evidence>
<evidence type="ECO:0000256" key="1">
    <source>
        <dbReference type="SAM" id="MobiDB-lite"/>
    </source>
</evidence>
<accession>A0A4Y2SXJ0</accession>
<sequence>MIEEVNNKVQGKIGDIEKSLSDLEIRPDNFPVSPEVMYSRPTVKSLTIHEKTSWTVFKAQFDVVISVNGWSKRVKANETAKARRKPSGISRRCGESNEPGIRRVPSGCLRQPSSQYFVDTIRDEETQQATRLMDAKDLKSALGYSMKYEAAKTVSKISRNVRLIEIEDGAGKEKD</sequence>
<organism evidence="2 3">
    <name type="scientific">Araneus ventricosus</name>
    <name type="common">Orbweaver spider</name>
    <name type="synonym">Epeira ventricosa</name>
    <dbReference type="NCBI Taxonomy" id="182803"/>
    <lineage>
        <taxon>Eukaryota</taxon>
        <taxon>Metazoa</taxon>
        <taxon>Ecdysozoa</taxon>
        <taxon>Arthropoda</taxon>
        <taxon>Chelicerata</taxon>
        <taxon>Arachnida</taxon>
        <taxon>Araneae</taxon>
        <taxon>Araneomorphae</taxon>
        <taxon>Entelegynae</taxon>
        <taxon>Araneoidea</taxon>
        <taxon>Araneidae</taxon>
        <taxon>Araneus</taxon>
    </lineage>
</organism>
<reference evidence="2 3" key="1">
    <citation type="journal article" date="2019" name="Sci. Rep.">
        <title>Orb-weaving spider Araneus ventricosus genome elucidates the spidroin gene catalogue.</title>
        <authorList>
            <person name="Kono N."/>
            <person name="Nakamura H."/>
            <person name="Ohtoshi R."/>
            <person name="Moran D.A.P."/>
            <person name="Shinohara A."/>
            <person name="Yoshida Y."/>
            <person name="Fujiwara M."/>
            <person name="Mori M."/>
            <person name="Tomita M."/>
            <person name="Arakawa K."/>
        </authorList>
    </citation>
    <scope>NUCLEOTIDE SEQUENCE [LARGE SCALE GENOMIC DNA]</scope>
</reference>
<keyword evidence="3" id="KW-1185">Reference proteome</keyword>
<dbReference type="AlphaFoldDB" id="A0A4Y2SXJ0"/>
<evidence type="ECO:0000313" key="3">
    <source>
        <dbReference type="Proteomes" id="UP000499080"/>
    </source>
</evidence>
<gene>
    <name evidence="2" type="ORF">AVEN_238962_1</name>
</gene>
<dbReference type="Proteomes" id="UP000499080">
    <property type="component" value="Unassembled WGS sequence"/>
</dbReference>
<name>A0A4Y2SXJ0_ARAVE</name>
<feature type="region of interest" description="Disordered" evidence="1">
    <location>
        <begin position="78"/>
        <end position="98"/>
    </location>
</feature>
<protein>
    <submittedName>
        <fullName evidence="2">Uncharacterized protein</fullName>
    </submittedName>
</protein>
<dbReference type="EMBL" id="BGPR01024699">
    <property type="protein sequence ID" value="GBN92977.1"/>
    <property type="molecule type" value="Genomic_DNA"/>
</dbReference>
<proteinExistence type="predicted"/>